<evidence type="ECO:0000259" key="4">
    <source>
        <dbReference type="PROSITE" id="PS51077"/>
    </source>
</evidence>
<dbReference type="InterPro" id="IPR005471">
    <property type="entry name" value="Tscrpt_reg_IclR_N"/>
</dbReference>
<keyword evidence="2" id="KW-0238">DNA-binding</keyword>
<dbReference type="SUPFAM" id="SSF55781">
    <property type="entry name" value="GAF domain-like"/>
    <property type="match status" value="1"/>
</dbReference>
<dbReference type="SUPFAM" id="SSF46785">
    <property type="entry name" value="Winged helix' DNA-binding domain"/>
    <property type="match status" value="1"/>
</dbReference>
<gene>
    <name evidence="6" type="ORF">ACIBG2_25190</name>
</gene>
<evidence type="ECO:0000256" key="2">
    <source>
        <dbReference type="ARBA" id="ARBA00023125"/>
    </source>
</evidence>
<feature type="domain" description="IclR-ED" evidence="5">
    <location>
        <begin position="57"/>
        <end position="246"/>
    </location>
</feature>
<dbReference type="CDD" id="cd00090">
    <property type="entry name" value="HTH_ARSR"/>
    <property type="match status" value="1"/>
</dbReference>
<dbReference type="PANTHER" id="PTHR30136:SF24">
    <property type="entry name" value="HTH-TYPE TRANSCRIPTIONAL REPRESSOR ALLR"/>
    <property type="match status" value="1"/>
</dbReference>
<evidence type="ECO:0000313" key="7">
    <source>
        <dbReference type="Proteomes" id="UP001612741"/>
    </source>
</evidence>
<name>A0ABW7YY99_9ACTN</name>
<dbReference type="InterPro" id="IPR036388">
    <property type="entry name" value="WH-like_DNA-bd_sf"/>
</dbReference>
<dbReference type="Pfam" id="PF09339">
    <property type="entry name" value="HTH_IclR"/>
    <property type="match status" value="1"/>
</dbReference>
<evidence type="ECO:0000259" key="5">
    <source>
        <dbReference type="PROSITE" id="PS51078"/>
    </source>
</evidence>
<reference evidence="6 7" key="1">
    <citation type="submission" date="2024-10" db="EMBL/GenBank/DDBJ databases">
        <title>The Natural Products Discovery Center: Release of the First 8490 Sequenced Strains for Exploring Actinobacteria Biosynthetic Diversity.</title>
        <authorList>
            <person name="Kalkreuter E."/>
            <person name="Kautsar S.A."/>
            <person name="Yang D."/>
            <person name="Bader C.D."/>
            <person name="Teijaro C.N."/>
            <person name="Fluegel L."/>
            <person name="Davis C.M."/>
            <person name="Simpson J.R."/>
            <person name="Lauterbach L."/>
            <person name="Steele A.D."/>
            <person name="Gui C."/>
            <person name="Meng S."/>
            <person name="Li G."/>
            <person name="Viehrig K."/>
            <person name="Ye F."/>
            <person name="Su P."/>
            <person name="Kiefer A.F."/>
            <person name="Nichols A."/>
            <person name="Cepeda A.J."/>
            <person name="Yan W."/>
            <person name="Fan B."/>
            <person name="Jiang Y."/>
            <person name="Adhikari A."/>
            <person name="Zheng C.-J."/>
            <person name="Schuster L."/>
            <person name="Cowan T.M."/>
            <person name="Smanski M.J."/>
            <person name="Chevrette M.G."/>
            <person name="De Carvalho L.P.S."/>
            <person name="Shen B."/>
        </authorList>
    </citation>
    <scope>NUCLEOTIDE SEQUENCE [LARGE SCALE GENOMIC DNA]</scope>
    <source>
        <strain evidence="6 7">NPDC050545</strain>
    </source>
</reference>
<dbReference type="InterPro" id="IPR036390">
    <property type="entry name" value="WH_DNA-bd_sf"/>
</dbReference>
<dbReference type="PROSITE" id="PS51077">
    <property type="entry name" value="HTH_ICLR"/>
    <property type="match status" value="1"/>
</dbReference>
<protein>
    <submittedName>
        <fullName evidence="6">IclR family transcriptional regulator</fullName>
    </submittedName>
</protein>
<feature type="domain" description="HTH iclR-type" evidence="4">
    <location>
        <begin position="2"/>
        <end position="63"/>
    </location>
</feature>
<dbReference type="PROSITE" id="PS51078">
    <property type="entry name" value="ICLR_ED"/>
    <property type="match status" value="1"/>
</dbReference>
<dbReference type="SMART" id="SM00346">
    <property type="entry name" value="HTH_ICLR"/>
    <property type="match status" value="1"/>
</dbReference>
<dbReference type="InterPro" id="IPR029016">
    <property type="entry name" value="GAF-like_dom_sf"/>
</dbReference>
<keyword evidence="1" id="KW-0805">Transcription regulation</keyword>
<comment type="caution">
    <text evidence="6">The sequence shown here is derived from an EMBL/GenBank/DDBJ whole genome shotgun (WGS) entry which is preliminary data.</text>
</comment>
<dbReference type="InterPro" id="IPR050707">
    <property type="entry name" value="HTH_MetabolicPath_Reg"/>
</dbReference>
<organism evidence="6 7">
    <name type="scientific">Nonomuraea typhae</name>
    <dbReference type="NCBI Taxonomy" id="2603600"/>
    <lineage>
        <taxon>Bacteria</taxon>
        <taxon>Bacillati</taxon>
        <taxon>Actinomycetota</taxon>
        <taxon>Actinomycetes</taxon>
        <taxon>Streptosporangiales</taxon>
        <taxon>Streptosporangiaceae</taxon>
        <taxon>Nonomuraea</taxon>
    </lineage>
</organism>
<dbReference type="Proteomes" id="UP001612741">
    <property type="component" value="Unassembled WGS sequence"/>
</dbReference>
<accession>A0ABW7YY99</accession>
<evidence type="ECO:0000313" key="6">
    <source>
        <dbReference type="EMBL" id="MFI6500696.1"/>
    </source>
</evidence>
<sequence>MSSSLERALDALELLAEGQETTLAGLAKRLGASRATVHRLLAVLQERGYVRHVPRTHEYRLGPALNDLTARSNSGSLVSLAAPVLAELSGLTGETINLAVLRRGRIVWADTVDAVHAIRLTTTLSERVPPHGTAIGKAILAALPEREWSALLGREPYPRLTPSTCTTLAALRPALDEARACGYALDEEESEIGGICLAAAVLGRDDRPIGAISVAAVAARLPRTQWRQVGEAVQEACARLSTWHEEDPCG</sequence>
<dbReference type="EMBL" id="JBITGY010000006">
    <property type="protein sequence ID" value="MFI6500696.1"/>
    <property type="molecule type" value="Genomic_DNA"/>
</dbReference>
<dbReference type="Gene3D" id="3.30.450.40">
    <property type="match status" value="1"/>
</dbReference>
<dbReference type="Pfam" id="PF01614">
    <property type="entry name" value="IclR_C"/>
    <property type="match status" value="1"/>
</dbReference>
<evidence type="ECO:0000256" key="1">
    <source>
        <dbReference type="ARBA" id="ARBA00023015"/>
    </source>
</evidence>
<evidence type="ECO:0000256" key="3">
    <source>
        <dbReference type="ARBA" id="ARBA00023163"/>
    </source>
</evidence>
<keyword evidence="3" id="KW-0804">Transcription</keyword>
<dbReference type="Gene3D" id="1.10.10.10">
    <property type="entry name" value="Winged helix-like DNA-binding domain superfamily/Winged helix DNA-binding domain"/>
    <property type="match status" value="1"/>
</dbReference>
<dbReference type="PANTHER" id="PTHR30136">
    <property type="entry name" value="HELIX-TURN-HELIX TRANSCRIPTIONAL REGULATOR, ICLR FAMILY"/>
    <property type="match status" value="1"/>
</dbReference>
<dbReference type="RefSeq" id="WP_397084756.1">
    <property type="nucleotide sequence ID" value="NZ_JBITGY010000006.1"/>
</dbReference>
<dbReference type="InterPro" id="IPR011991">
    <property type="entry name" value="ArsR-like_HTH"/>
</dbReference>
<dbReference type="InterPro" id="IPR014757">
    <property type="entry name" value="Tscrpt_reg_IclR_C"/>
</dbReference>
<proteinExistence type="predicted"/>
<keyword evidence="7" id="KW-1185">Reference proteome</keyword>